<protein>
    <submittedName>
        <fullName evidence="5">Aldo/keto reductase family protein</fullName>
    </submittedName>
</protein>
<name>A0A1I0Y4S2_9CELL</name>
<feature type="domain" description="NADP-dependent oxidoreductase" evidence="4">
    <location>
        <begin position="9"/>
        <end position="78"/>
    </location>
</feature>
<dbReference type="PANTHER" id="PTHR43150">
    <property type="entry name" value="HYPERKINETIC, ISOFORM M"/>
    <property type="match status" value="1"/>
</dbReference>
<keyword evidence="2" id="KW-0521">NADP</keyword>
<dbReference type="GO" id="GO:0016491">
    <property type="term" value="F:oxidoreductase activity"/>
    <property type="evidence" value="ECO:0007669"/>
    <property type="project" value="UniProtKB-KW"/>
</dbReference>
<accession>A0A1I0Y4S2</accession>
<evidence type="ECO:0000256" key="1">
    <source>
        <dbReference type="ARBA" id="ARBA00006515"/>
    </source>
</evidence>
<dbReference type="SUPFAM" id="SSF51430">
    <property type="entry name" value="NAD(P)-linked oxidoreductase"/>
    <property type="match status" value="1"/>
</dbReference>
<sequence length="99" mass="10454">MISRFMSDETLAAVQELTPVADDLGLSMAQLAIAWVLQNENVATAIIGASRPEQVHDNVQAAGVTIPADAMERIDAALAGVVERDPAKTHDSSPTTREA</sequence>
<dbReference type="EMBL" id="FOKA01000006">
    <property type="protein sequence ID" value="SFB07580.1"/>
    <property type="molecule type" value="Genomic_DNA"/>
</dbReference>
<dbReference type="AlphaFoldDB" id="A0A1I0Y4S2"/>
<evidence type="ECO:0000256" key="3">
    <source>
        <dbReference type="ARBA" id="ARBA00023002"/>
    </source>
</evidence>
<dbReference type="Pfam" id="PF00248">
    <property type="entry name" value="Aldo_ket_red"/>
    <property type="match status" value="1"/>
</dbReference>
<comment type="similarity">
    <text evidence="1">Belongs to the shaker potassium channel beta subunit family.</text>
</comment>
<dbReference type="InterPro" id="IPR005399">
    <property type="entry name" value="K_chnl_volt-dep_bsu_KCNAB-rel"/>
</dbReference>
<dbReference type="InterPro" id="IPR023210">
    <property type="entry name" value="NADP_OxRdtase_dom"/>
</dbReference>
<evidence type="ECO:0000313" key="6">
    <source>
        <dbReference type="Proteomes" id="UP000199012"/>
    </source>
</evidence>
<keyword evidence="6" id="KW-1185">Reference proteome</keyword>
<dbReference type="STRING" id="988821.SAMN05421867_106144"/>
<evidence type="ECO:0000256" key="2">
    <source>
        <dbReference type="ARBA" id="ARBA00022857"/>
    </source>
</evidence>
<dbReference type="InterPro" id="IPR036812">
    <property type="entry name" value="NAD(P)_OxRdtase_dom_sf"/>
</dbReference>
<dbReference type="Proteomes" id="UP000199012">
    <property type="component" value="Unassembled WGS sequence"/>
</dbReference>
<dbReference type="Gene3D" id="3.20.20.100">
    <property type="entry name" value="NADP-dependent oxidoreductase domain"/>
    <property type="match status" value="1"/>
</dbReference>
<evidence type="ECO:0000313" key="5">
    <source>
        <dbReference type="EMBL" id="SFB07580.1"/>
    </source>
</evidence>
<gene>
    <name evidence="5" type="ORF">SAMN05421867_106144</name>
</gene>
<keyword evidence="3" id="KW-0560">Oxidoreductase</keyword>
<proteinExistence type="inferred from homology"/>
<organism evidence="5 6">
    <name type="scientific">Cellulomonas marina</name>
    <dbReference type="NCBI Taxonomy" id="988821"/>
    <lineage>
        <taxon>Bacteria</taxon>
        <taxon>Bacillati</taxon>
        <taxon>Actinomycetota</taxon>
        <taxon>Actinomycetes</taxon>
        <taxon>Micrococcales</taxon>
        <taxon>Cellulomonadaceae</taxon>
        <taxon>Cellulomonas</taxon>
    </lineage>
</organism>
<dbReference type="PANTHER" id="PTHR43150:SF2">
    <property type="entry name" value="HYPERKINETIC, ISOFORM M"/>
    <property type="match status" value="1"/>
</dbReference>
<reference evidence="6" key="1">
    <citation type="submission" date="2016-10" db="EMBL/GenBank/DDBJ databases">
        <authorList>
            <person name="Varghese N."/>
            <person name="Submissions S."/>
        </authorList>
    </citation>
    <scope>NUCLEOTIDE SEQUENCE [LARGE SCALE GENOMIC DNA]</scope>
    <source>
        <strain evidence="6">CGMCC 4.6945</strain>
    </source>
</reference>
<evidence type="ECO:0000259" key="4">
    <source>
        <dbReference type="Pfam" id="PF00248"/>
    </source>
</evidence>